<reference evidence="2" key="1">
    <citation type="submission" date="2013-09" db="EMBL/GenBank/DDBJ databases">
        <title>Corchorus olitorius genome sequencing.</title>
        <authorList>
            <person name="Alam M."/>
            <person name="Haque M.S."/>
            <person name="Islam M.S."/>
            <person name="Emdad E.M."/>
            <person name="Islam M.M."/>
            <person name="Ahmed B."/>
            <person name="Halim A."/>
            <person name="Hossen Q.M.M."/>
            <person name="Hossain M.Z."/>
            <person name="Ahmed R."/>
            <person name="Khan M.M."/>
            <person name="Islam R."/>
            <person name="Rashid M.M."/>
            <person name="Khan S.A."/>
            <person name="Rahman M.S."/>
            <person name="Alam M."/>
            <person name="Yahiya A.S."/>
            <person name="Khan M.S."/>
            <person name="Azam M.S."/>
            <person name="Haque T."/>
            <person name="Lashkar M.Z.H."/>
            <person name="Akhand A.I."/>
            <person name="Morshed G."/>
            <person name="Roy S."/>
            <person name="Uddin K.S."/>
            <person name="Rabeya T."/>
            <person name="Hossain A.S."/>
            <person name="Chowdhury A."/>
            <person name="Snigdha A.R."/>
            <person name="Mortoza M.S."/>
            <person name="Matin S.A."/>
            <person name="Hoque S.M.E."/>
            <person name="Islam M.K."/>
            <person name="Roy D.K."/>
            <person name="Haider R."/>
            <person name="Moosa M.M."/>
            <person name="Elias S.M."/>
            <person name="Hasan A.M."/>
            <person name="Jahan S."/>
            <person name="Shafiuddin M."/>
            <person name="Mahmood N."/>
            <person name="Shommy N.S."/>
        </authorList>
    </citation>
    <scope>NUCLEOTIDE SEQUENCE [LARGE SCALE GENOMIC DNA]</scope>
    <source>
        <strain evidence="2">cv. O-4</strain>
    </source>
</reference>
<dbReference type="Proteomes" id="UP000187203">
    <property type="component" value="Unassembled WGS sequence"/>
</dbReference>
<gene>
    <name evidence="1" type="ORF">COLO4_33781</name>
</gene>
<evidence type="ECO:0000313" key="2">
    <source>
        <dbReference type="Proteomes" id="UP000187203"/>
    </source>
</evidence>
<dbReference type="EMBL" id="AWUE01021860">
    <property type="protein sequence ID" value="OMO60635.1"/>
    <property type="molecule type" value="Genomic_DNA"/>
</dbReference>
<sequence>MGKSAHDRTKTMATRSCHRELRFKGLDMAKSEAKA</sequence>
<comment type="caution">
    <text evidence="1">The sequence shown here is derived from an EMBL/GenBank/DDBJ whole genome shotgun (WGS) entry which is preliminary data.</text>
</comment>
<dbReference type="AlphaFoldDB" id="A0A1R3GR99"/>
<organism evidence="1 2">
    <name type="scientific">Corchorus olitorius</name>
    <dbReference type="NCBI Taxonomy" id="93759"/>
    <lineage>
        <taxon>Eukaryota</taxon>
        <taxon>Viridiplantae</taxon>
        <taxon>Streptophyta</taxon>
        <taxon>Embryophyta</taxon>
        <taxon>Tracheophyta</taxon>
        <taxon>Spermatophyta</taxon>
        <taxon>Magnoliopsida</taxon>
        <taxon>eudicotyledons</taxon>
        <taxon>Gunneridae</taxon>
        <taxon>Pentapetalae</taxon>
        <taxon>rosids</taxon>
        <taxon>malvids</taxon>
        <taxon>Malvales</taxon>
        <taxon>Malvaceae</taxon>
        <taxon>Grewioideae</taxon>
        <taxon>Apeibeae</taxon>
        <taxon>Corchorus</taxon>
    </lineage>
</organism>
<name>A0A1R3GR99_9ROSI</name>
<accession>A0A1R3GR99</accession>
<keyword evidence="2" id="KW-1185">Reference proteome</keyword>
<evidence type="ECO:0000313" key="1">
    <source>
        <dbReference type="EMBL" id="OMO60635.1"/>
    </source>
</evidence>
<protein>
    <submittedName>
        <fullName evidence="1">Uncharacterized protein</fullName>
    </submittedName>
</protein>
<proteinExistence type="predicted"/>